<dbReference type="SMART" id="SM00108">
    <property type="entry name" value="B_lectin"/>
    <property type="match status" value="1"/>
</dbReference>
<dbReference type="PROSITE" id="PS50927">
    <property type="entry name" value="BULB_LECTIN"/>
    <property type="match status" value="1"/>
</dbReference>
<dbReference type="Proteomes" id="UP001557470">
    <property type="component" value="Unassembled WGS sequence"/>
</dbReference>
<organism evidence="2 3">
    <name type="scientific">Umbra pygmaea</name>
    <name type="common">Eastern mudminnow</name>
    <dbReference type="NCBI Taxonomy" id="75934"/>
    <lineage>
        <taxon>Eukaryota</taxon>
        <taxon>Metazoa</taxon>
        <taxon>Chordata</taxon>
        <taxon>Craniata</taxon>
        <taxon>Vertebrata</taxon>
        <taxon>Euteleostomi</taxon>
        <taxon>Actinopterygii</taxon>
        <taxon>Neopterygii</taxon>
        <taxon>Teleostei</taxon>
        <taxon>Protacanthopterygii</taxon>
        <taxon>Esociformes</taxon>
        <taxon>Umbridae</taxon>
        <taxon>Umbra</taxon>
    </lineage>
</organism>
<dbReference type="Gene3D" id="2.90.10.10">
    <property type="entry name" value="Bulb-type lectin domain"/>
    <property type="match status" value="2"/>
</dbReference>
<evidence type="ECO:0000313" key="3">
    <source>
        <dbReference type="Proteomes" id="UP001557470"/>
    </source>
</evidence>
<feature type="domain" description="Bulb-type lectin" evidence="1">
    <location>
        <begin position="18"/>
        <end position="127"/>
    </location>
</feature>
<protein>
    <recommendedName>
        <fullName evidence="1">Bulb-type lectin domain-containing protein</fullName>
    </recommendedName>
</protein>
<keyword evidence="3" id="KW-1185">Reference proteome</keyword>
<dbReference type="SUPFAM" id="SSF51110">
    <property type="entry name" value="alpha-D-mannose-specific plant lectins"/>
    <property type="match status" value="1"/>
</dbReference>
<gene>
    <name evidence="2" type="ORF">UPYG_G00154270</name>
</gene>
<dbReference type="InterPro" id="IPR001480">
    <property type="entry name" value="Bulb-type_lectin_dom"/>
</dbReference>
<dbReference type="AlphaFoldDB" id="A0ABD0XFX1"/>
<proteinExistence type="predicted"/>
<dbReference type="InterPro" id="IPR036426">
    <property type="entry name" value="Bulb-type_lectin_dom_sf"/>
</dbReference>
<name>A0ABD0XFX1_UMBPY</name>
<comment type="caution">
    <text evidence="2">The sequence shown here is derived from an EMBL/GenBank/DDBJ whole genome shotgun (WGS) entry which is preliminary data.</text>
</comment>
<dbReference type="EMBL" id="JAGEUA010000004">
    <property type="protein sequence ID" value="KAL0985222.1"/>
    <property type="molecule type" value="Genomic_DNA"/>
</dbReference>
<reference evidence="2 3" key="1">
    <citation type="submission" date="2024-06" db="EMBL/GenBank/DDBJ databases">
        <authorList>
            <person name="Pan Q."/>
            <person name="Wen M."/>
            <person name="Jouanno E."/>
            <person name="Zahm M."/>
            <person name="Klopp C."/>
            <person name="Cabau C."/>
            <person name="Louis A."/>
            <person name="Berthelot C."/>
            <person name="Parey E."/>
            <person name="Roest Crollius H."/>
            <person name="Montfort J."/>
            <person name="Robinson-Rechavi M."/>
            <person name="Bouchez O."/>
            <person name="Lampietro C."/>
            <person name="Lopez Roques C."/>
            <person name="Donnadieu C."/>
            <person name="Postlethwait J."/>
            <person name="Bobe J."/>
            <person name="Verreycken H."/>
            <person name="Guiguen Y."/>
        </authorList>
    </citation>
    <scope>NUCLEOTIDE SEQUENCE [LARGE SCALE GENOMIC DNA]</scope>
    <source>
        <strain evidence="2">Up_M1</strain>
        <tissue evidence="2">Testis</tissue>
    </source>
</reference>
<evidence type="ECO:0000313" key="2">
    <source>
        <dbReference type="EMBL" id="KAL0985222.1"/>
    </source>
</evidence>
<accession>A0ABD0XFX1</accession>
<sequence length="127" mass="14159">MVDILKQSTAEKYINMSTNYMSANRIMWPGDYIQSNNGKFKAIFQDDGNFVVYTDGRAIWDSKTYNKGGIQLIMQADANLVIYTKDHPIWSTSTGGRGNANVLPFLRLTDDGTLVLTLGGGVIWKSK</sequence>
<evidence type="ECO:0000259" key="1">
    <source>
        <dbReference type="PROSITE" id="PS50927"/>
    </source>
</evidence>